<reference evidence="1" key="1">
    <citation type="journal article" date="2015" name="Nature">
        <title>Complex archaea that bridge the gap between prokaryotes and eukaryotes.</title>
        <authorList>
            <person name="Spang A."/>
            <person name="Saw J.H."/>
            <person name="Jorgensen S.L."/>
            <person name="Zaremba-Niedzwiedzka K."/>
            <person name="Martijn J."/>
            <person name="Lind A.E."/>
            <person name="van Eijk R."/>
            <person name="Schleper C."/>
            <person name="Guy L."/>
            <person name="Ettema T.J."/>
        </authorList>
    </citation>
    <scope>NUCLEOTIDE SEQUENCE</scope>
</reference>
<proteinExistence type="predicted"/>
<evidence type="ECO:0000313" key="1">
    <source>
        <dbReference type="EMBL" id="KKL28733.1"/>
    </source>
</evidence>
<dbReference type="EMBL" id="LAZR01034991">
    <property type="protein sequence ID" value="KKL28733.1"/>
    <property type="molecule type" value="Genomic_DNA"/>
</dbReference>
<sequence length="322" mass="35045">MSRMTFKTIYTDVQDISVVKVSSKLPLIKRGIQAGLDILVSKDLPYLMTDGLFPTIAIHNTGNVDVTNGSATVSGGATSPVFTLAMVGRKFRIDGDNTTYRIKAFVSSTEITLETAYVGSTDTDASYQIHKDEYRLAPDMATHKVMRQVEDQVAMNSIEATAFDILEPSARAEGSPRFDILVGSKLDIYNTGTISGTSGAVVITGSSTVWTGVEGLANGSRLTVGTEVYTIKSVDTDTQVTIYETLASTISAGTNYEISMDNMRLKVFPIPDVAEIIKYRYQRLAFPLIADTDLPDLPDEWHHVLVTAGLITAYQTKDKDEA</sequence>
<organism evidence="1">
    <name type="scientific">marine sediment metagenome</name>
    <dbReference type="NCBI Taxonomy" id="412755"/>
    <lineage>
        <taxon>unclassified sequences</taxon>
        <taxon>metagenomes</taxon>
        <taxon>ecological metagenomes</taxon>
    </lineage>
</organism>
<gene>
    <name evidence="1" type="ORF">LCGC14_2372210</name>
</gene>
<comment type="caution">
    <text evidence="1">The sequence shown here is derived from an EMBL/GenBank/DDBJ whole genome shotgun (WGS) entry which is preliminary data.</text>
</comment>
<dbReference type="AlphaFoldDB" id="A0A0F9EY57"/>
<name>A0A0F9EY57_9ZZZZ</name>
<protein>
    <submittedName>
        <fullName evidence="1">Uncharacterized protein</fullName>
    </submittedName>
</protein>
<accession>A0A0F9EY57</accession>
<feature type="non-terminal residue" evidence="1">
    <location>
        <position position="322"/>
    </location>
</feature>